<feature type="compositionally biased region" description="Basic and acidic residues" evidence="7">
    <location>
        <begin position="14"/>
        <end position="25"/>
    </location>
</feature>
<reference evidence="9" key="1">
    <citation type="journal article" date="2024" name="IScience">
        <title>Strigolactones Initiate the Formation of Haustorium-like Structures in Castilleja.</title>
        <authorList>
            <person name="Buerger M."/>
            <person name="Peterson D."/>
            <person name="Chory J."/>
        </authorList>
    </citation>
    <scope>NUCLEOTIDE SEQUENCE [LARGE SCALE GENOMIC DNA]</scope>
</reference>
<feature type="compositionally biased region" description="Basic and acidic residues" evidence="7">
    <location>
        <begin position="171"/>
        <end position="186"/>
    </location>
</feature>
<evidence type="ECO:0000256" key="2">
    <source>
        <dbReference type="ARBA" id="ARBA00009418"/>
    </source>
</evidence>
<dbReference type="GO" id="GO:0005730">
    <property type="term" value="C:nucleolus"/>
    <property type="evidence" value="ECO:0007669"/>
    <property type="project" value="UniProtKB-SubCell"/>
</dbReference>
<protein>
    <recommendedName>
        <fullName evidence="6">rRNA biogenesis protein RRP36</fullName>
    </recommendedName>
</protein>
<dbReference type="Proteomes" id="UP001632038">
    <property type="component" value="Unassembled WGS sequence"/>
</dbReference>
<feature type="compositionally biased region" description="Basic and acidic residues" evidence="7">
    <location>
        <begin position="229"/>
        <end position="244"/>
    </location>
</feature>
<feature type="region of interest" description="Disordered" evidence="7">
    <location>
        <begin position="171"/>
        <end position="192"/>
    </location>
</feature>
<keyword evidence="9" id="KW-1185">Reference proteome</keyword>
<evidence type="ECO:0000256" key="7">
    <source>
        <dbReference type="SAM" id="MobiDB-lite"/>
    </source>
</evidence>
<dbReference type="GO" id="GO:0006364">
    <property type="term" value="P:rRNA processing"/>
    <property type="evidence" value="ECO:0007669"/>
    <property type="project" value="UniProtKB-UniRule"/>
</dbReference>
<dbReference type="Pfam" id="PF06102">
    <property type="entry name" value="RRP36"/>
    <property type="match status" value="1"/>
</dbReference>
<feature type="region of interest" description="Disordered" evidence="7">
    <location>
        <begin position="1"/>
        <end position="37"/>
    </location>
</feature>
<evidence type="ECO:0000256" key="1">
    <source>
        <dbReference type="ARBA" id="ARBA00004604"/>
    </source>
</evidence>
<dbReference type="EMBL" id="JAVIJP010000013">
    <property type="protein sequence ID" value="KAL3645631.1"/>
    <property type="molecule type" value="Genomic_DNA"/>
</dbReference>
<evidence type="ECO:0000313" key="9">
    <source>
        <dbReference type="Proteomes" id="UP001632038"/>
    </source>
</evidence>
<name>A0ABD3DV56_9LAMI</name>
<dbReference type="GO" id="GO:1990904">
    <property type="term" value="C:ribonucleoprotein complex"/>
    <property type="evidence" value="ECO:0007669"/>
    <property type="project" value="UniProtKB-KW"/>
</dbReference>
<keyword evidence="3 6" id="KW-0690">Ribosome biogenesis</keyword>
<keyword evidence="5 6" id="KW-0539">Nucleus</keyword>
<keyword evidence="4 6" id="KW-0698">rRNA processing</keyword>
<comment type="caution">
    <text evidence="8">The sequence shown here is derived from an EMBL/GenBank/DDBJ whole genome shotgun (WGS) entry which is preliminary data.</text>
</comment>
<comment type="subunit">
    <text evidence="6">Associates with 90S and pre-40S pre-ribosomal particles.</text>
</comment>
<sequence length="244" mass="28567">MKKPEPPIATSSKIRFDDSDDHISSSEDEGEGEIERELADVTFEELQRARSDGSEMVYRKLNTEKKASRANKNRPMEISSKKPVRRLREVIQVPKKVVRDPRFESLCGTLDVDGFKQRYNFIYENALPAEKEELKKQMKKAKDPEAVNELKGRVAFIDKEIKSAVPKRTEKNILAEHKKKEREAAKKGKQPYYLKKSDLRKQKLIEKYNELKESGKLESFIEKKRKKNAAKDHRYIPYRRPTDK</sequence>
<feature type="region of interest" description="Disordered" evidence="7">
    <location>
        <begin position="224"/>
        <end position="244"/>
    </location>
</feature>
<evidence type="ECO:0000313" key="8">
    <source>
        <dbReference type="EMBL" id="KAL3645631.1"/>
    </source>
</evidence>
<dbReference type="AlphaFoldDB" id="A0ABD3DV56"/>
<feature type="region of interest" description="Disordered" evidence="7">
    <location>
        <begin position="63"/>
        <end position="83"/>
    </location>
</feature>
<evidence type="ECO:0000256" key="5">
    <source>
        <dbReference type="ARBA" id="ARBA00023242"/>
    </source>
</evidence>
<dbReference type="InterPro" id="IPR009292">
    <property type="entry name" value="RRP36"/>
</dbReference>
<accession>A0ABD3DV56</accession>
<organism evidence="8 9">
    <name type="scientific">Castilleja foliolosa</name>
    <dbReference type="NCBI Taxonomy" id="1961234"/>
    <lineage>
        <taxon>Eukaryota</taxon>
        <taxon>Viridiplantae</taxon>
        <taxon>Streptophyta</taxon>
        <taxon>Embryophyta</taxon>
        <taxon>Tracheophyta</taxon>
        <taxon>Spermatophyta</taxon>
        <taxon>Magnoliopsida</taxon>
        <taxon>eudicotyledons</taxon>
        <taxon>Gunneridae</taxon>
        <taxon>Pentapetalae</taxon>
        <taxon>asterids</taxon>
        <taxon>lamiids</taxon>
        <taxon>Lamiales</taxon>
        <taxon>Orobanchaceae</taxon>
        <taxon>Pedicularideae</taxon>
        <taxon>Castillejinae</taxon>
        <taxon>Castilleja</taxon>
    </lineage>
</organism>
<keyword evidence="6" id="KW-0687">Ribonucleoprotein</keyword>
<evidence type="ECO:0000256" key="6">
    <source>
        <dbReference type="RuleBase" id="RU368027"/>
    </source>
</evidence>
<comment type="subcellular location">
    <subcellularLocation>
        <location evidence="1 6">Nucleus</location>
        <location evidence="1 6">Nucleolus</location>
    </subcellularLocation>
</comment>
<evidence type="ECO:0000256" key="3">
    <source>
        <dbReference type="ARBA" id="ARBA00022517"/>
    </source>
</evidence>
<proteinExistence type="inferred from homology"/>
<gene>
    <name evidence="8" type="ORF">CASFOL_010811</name>
</gene>
<dbReference type="PANTHER" id="PTHR21738:SF0">
    <property type="entry name" value="RIBOSOMAL RNA PROCESSING PROTEIN 36 HOMOLOG"/>
    <property type="match status" value="1"/>
</dbReference>
<dbReference type="PANTHER" id="PTHR21738">
    <property type="entry name" value="RIBOSOMAL RNA PROCESSING PROTEIN 36 HOMOLOG"/>
    <property type="match status" value="1"/>
</dbReference>
<comment type="similarity">
    <text evidence="2 6">Belongs to the RRP36 family.</text>
</comment>
<evidence type="ECO:0000256" key="4">
    <source>
        <dbReference type="ARBA" id="ARBA00022552"/>
    </source>
</evidence>
<comment type="function">
    <text evidence="6">Component of the 90S pre-ribosome involved in the maturation of rRNAs. Required for early cleavages of the pre-RNAs in the 40S ribosomal subunit maturation pathway.</text>
</comment>